<dbReference type="Pfam" id="PF05793">
    <property type="entry name" value="TFIIF_alpha"/>
    <property type="match status" value="1"/>
</dbReference>
<evidence type="ECO:0000256" key="1">
    <source>
        <dbReference type="ARBA" id="ARBA00004123"/>
    </source>
</evidence>
<keyword evidence="2 6" id="KW-0805">Transcription regulation</keyword>
<evidence type="ECO:0000256" key="2">
    <source>
        <dbReference type="ARBA" id="ARBA00023015"/>
    </source>
</evidence>
<keyword evidence="3 6" id="KW-0238">DNA-binding</keyword>
<dbReference type="GO" id="GO:0003677">
    <property type="term" value="F:DNA binding"/>
    <property type="evidence" value="ECO:0007669"/>
    <property type="project" value="UniProtKB-KW"/>
</dbReference>
<dbReference type="GO" id="GO:0006367">
    <property type="term" value="P:transcription initiation at RNA polymerase II promoter"/>
    <property type="evidence" value="ECO:0007669"/>
    <property type="project" value="InterPro"/>
</dbReference>
<dbReference type="STRING" id="8022.A0A060YIV5"/>
<dbReference type="InterPro" id="IPR008851">
    <property type="entry name" value="TFIIF-alpha"/>
</dbReference>
<dbReference type="EMBL" id="FR909184">
    <property type="protein sequence ID" value="CDQ89085.1"/>
    <property type="molecule type" value="Genomic_DNA"/>
</dbReference>
<accession>A0A060YIV5</accession>
<reference evidence="7" key="1">
    <citation type="journal article" date="2014" name="Nat. Commun.">
        <title>The rainbow trout genome provides novel insights into evolution after whole-genome duplication in vertebrates.</title>
        <authorList>
            <person name="Berthelot C."/>
            <person name="Brunet F."/>
            <person name="Chalopin D."/>
            <person name="Juanchich A."/>
            <person name="Bernard M."/>
            <person name="Noel B."/>
            <person name="Bento P."/>
            <person name="Da Silva C."/>
            <person name="Labadie K."/>
            <person name="Alberti A."/>
            <person name="Aury J.M."/>
            <person name="Louis A."/>
            <person name="Dehais P."/>
            <person name="Bardou P."/>
            <person name="Montfort J."/>
            <person name="Klopp C."/>
            <person name="Cabau C."/>
            <person name="Gaspin C."/>
            <person name="Thorgaard G.H."/>
            <person name="Boussaha M."/>
            <person name="Quillet E."/>
            <person name="Guyomard R."/>
            <person name="Galiana D."/>
            <person name="Bobe J."/>
            <person name="Volff J.N."/>
            <person name="Genet C."/>
            <person name="Wincker P."/>
            <person name="Jaillon O."/>
            <person name="Roest Crollius H."/>
            <person name="Guiguen Y."/>
        </authorList>
    </citation>
    <scope>NUCLEOTIDE SEQUENCE [LARGE SCALE GENOMIC DNA]</scope>
</reference>
<evidence type="ECO:0000256" key="5">
    <source>
        <dbReference type="ARBA" id="ARBA00023242"/>
    </source>
</evidence>
<proteinExistence type="inferred from homology"/>
<dbReference type="AlphaFoldDB" id="A0A060YIV5"/>
<comment type="similarity">
    <text evidence="6">Belongs to the TFIIF alpha subunit family.</text>
</comment>
<evidence type="ECO:0000256" key="4">
    <source>
        <dbReference type="ARBA" id="ARBA00023163"/>
    </source>
</evidence>
<dbReference type="Proteomes" id="UP000193380">
    <property type="component" value="Unassembled WGS sequence"/>
</dbReference>
<dbReference type="PaxDb" id="8022-A0A060YIV5"/>
<name>A0A060YIV5_ONCMY</name>
<keyword evidence="4 6" id="KW-0804">Transcription</keyword>
<dbReference type="GO" id="GO:0005634">
    <property type="term" value="C:nucleus"/>
    <property type="evidence" value="ECO:0007669"/>
    <property type="project" value="UniProtKB-SubCell"/>
</dbReference>
<reference evidence="7" key="2">
    <citation type="submission" date="2014-03" db="EMBL/GenBank/DDBJ databases">
        <authorList>
            <person name="Genoscope - CEA"/>
        </authorList>
    </citation>
    <scope>NUCLEOTIDE SEQUENCE</scope>
</reference>
<comment type="function">
    <text evidence="6">TFIIF is a general transcription initiation factor that binds to RNA polymerase II and helps to recruit it to the initiation complex in collaboration with TFIIB. It promotes transcription elongation.</text>
</comment>
<evidence type="ECO:0000313" key="8">
    <source>
        <dbReference type="Proteomes" id="UP000193380"/>
    </source>
</evidence>
<protein>
    <recommendedName>
        <fullName evidence="6">Transcription initiation factor IIF subunit alpha</fullName>
    </recommendedName>
</protein>
<evidence type="ECO:0000256" key="3">
    <source>
        <dbReference type="ARBA" id="ARBA00023125"/>
    </source>
</evidence>
<dbReference type="GO" id="GO:0032968">
    <property type="term" value="P:positive regulation of transcription elongation by RNA polymerase II"/>
    <property type="evidence" value="ECO:0007669"/>
    <property type="project" value="InterPro"/>
</dbReference>
<dbReference type="SUPFAM" id="SSF50916">
    <property type="entry name" value="Rap30/74 interaction domains"/>
    <property type="match status" value="1"/>
</dbReference>
<sequence>MASLGGSSSSSTEYIVRVPKNTSKKYSIMAFNSGDKVNCSSWTQVCRSTLWETPSHYNFPQ</sequence>
<gene>
    <name evidence="7" type="ORF">GSONMT00018193001</name>
</gene>
<organism evidence="7 8">
    <name type="scientific">Oncorhynchus mykiss</name>
    <name type="common">Rainbow trout</name>
    <name type="synonym">Salmo gairdneri</name>
    <dbReference type="NCBI Taxonomy" id="8022"/>
    <lineage>
        <taxon>Eukaryota</taxon>
        <taxon>Metazoa</taxon>
        <taxon>Chordata</taxon>
        <taxon>Craniata</taxon>
        <taxon>Vertebrata</taxon>
        <taxon>Euteleostomi</taxon>
        <taxon>Actinopterygii</taxon>
        <taxon>Neopterygii</taxon>
        <taxon>Teleostei</taxon>
        <taxon>Protacanthopterygii</taxon>
        <taxon>Salmoniformes</taxon>
        <taxon>Salmonidae</taxon>
        <taxon>Salmoninae</taxon>
        <taxon>Oncorhynchus</taxon>
    </lineage>
</organism>
<keyword evidence="5 6" id="KW-0539">Nucleus</keyword>
<evidence type="ECO:0000256" key="6">
    <source>
        <dbReference type="RuleBase" id="RU366044"/>
    </source>
</evidence>
<evidence type="ECO:0000313" key="7">
    <source>
        <dbReference type="EMBL" id="CDQ89085.1"/>
    </source>
</evidence>
<comment type="subcellular location">
    <subcellularLocation>
        <location evidence="1 6">Nucleus</location>
    </subcellularLocation>
</comment>
<dbReference type="InterPro" id="IPR011039">
    <property type="entry name" value="TFIIF_interaction"/>
</dbReference>